<name>A0A849BK18_9ACTN</name>
<dbReference type="EMBL" id="JABEMA010000084">
    <property type="protein sequence ID" value="NNH22961.1"/>
    <property type="molecule type" value="Genomic_DNA"/>
</dbReference>
<dbReference type="Proteomes" id="UP000555552">
    <property type="component" value="Unassembled WGS sequence"/>
</dbReference>
<accession>A0A849BK18</accession>
<feature type="non-terminal residue" evidence="1">
    <location>
        <position position="1"/>
    </location>
</feature>
<proteinExistence type="predicted"/>
<keyword evidence="2" id="KW-1185">Reference proteome</keyword>
<reference evidence="1 2" key="1">
    <citation type="submission" date="2020-05" db="EMBL/GenBank/DDBJ databases">
        <title>MicrobeNet Type strains.</title>
        <authorList>
            <person name="Nicholson A.C."/>
        </authorList>
    </citation>
    <scope>NUCLEOTIDE SEQUENCE [LARGE SCALE GENOMIC DNA]</scope>
    <source>
        <strain evidence="1 2">JCM 14547</strain>
    </source>
</reference>
<dbReference type="Pfam" id="PF14155">
    <property type="entry name" value="DUF4307"/>
    <property type="match status" value="1"/>
</dbReference>
<protein>
    <submittedName>
        <fullName evidence="1">DUF4307 domain-containing protein</fullName>
    </submittedName>
</protein>
<evidence type="ECO:0000313" key="2">
    <source>
        <dbReference type="Proteomes" id="UP000555552"/>
    </source>
</evidence>
<evidence type="ECO:0000313" key="1">
    <source>
        <dbReference type="EMBL" id="NNH22961.1"/>
    </source>
</evidence>
<sequence>DAPPGEGLGDAVAAVGGAAVLGWAAWAGPALLLGEGVSTQVVGFSAPTATAVELDFQVTMDPGSRARCDLRALAEDFTTVGWQTVDVGPSDGDVVRRSVEIRTQQPAVSAEVMGCELLADG</sequence>
<gene>
    <name evidence="1" type="ORF">HLB09_07610</name>
</gene>
<organism evidence="1 2">
    <name type="scientific">Pseudokineococcus marinus</name>
    <dbReference type="NCBI Taxonomy" id="351215"/>
    <lineage>
        <taxon>Bacteria</taxon>
        <taxon>Bacillati</taxon>
        <taxon>Actinomycetota</taxon>
        <taxon>Actinomycetes</taxon>
        <taxon>Kineosporiales</taxon>
        <taxon>Kineosporiaceae</taxon>
        <taxon>Pseudokineococcus</taxon>
    </lineage>
</organism>
<dbReference type="AlphaFoldDB" id="A0A849BK18"/>
<dbReference type="InterPro" id="IPR025443">
    <property type="entry name" value="DUF4307"/>
</dbReference>
<dbReference type="RefSeq" id="WP_171202790.1">
    <property type="nucleotide sequence ID" value="NZ_JABEMA010000084.1"/>
</dbReference>
<comment type="caution">
    <text evidence="1">The sequence shown here is derived from an EMBL/GenBank/DDBJ whole genome shotgun (WGS) entry which is preliminary data.</text>
</comment>